<sequence length="174" mass="19512">MLCMHGEYFSHTLTIVNTLRVNKAKIKDVDIIEKILRSMTPQFNYVVCSIEVSKDLDVITIDELQSTLLVHEQRMKPSIVEAFGGRDRVLGDSQSLLIVDGIHVQMAKIDDDLKESEIMCNNASHPGTRRQGGEIGFIYEAEVKKWSSLDFSFALTVFKADNLCWSATADTISA</sequence>
<comment type="caution">
    <text evidence="1">The sequence shown here is derived from an EMBL/GenBank/DDBJ whole genome shotgun (WGS) entry which is preliminary data.</text>
</comment>
<accession>A0A699I5T0</accession>
<dbReference type="PANTHER" id="PTHR35317:SF27">
    <property type="entry name" value="RETROVIRUS-RELATED POL POLYPROTEIN FROM TRANSPOSON TNT 1-94"/>
    <property type="match status" value="1"/>
</dbReference>
<dbReference type="Pfam" id="PF14223">
    <property type="entry name" value="Retrotran_gag_2"/>
    <property type="match status" value="1"/>
</dbReference>
<name>A0A699I5T0_TANCI</name>
<reference evidence="1" key="1">
    <citation type="journal article" date="2019" name="Sci. Rep.">
        <title>Draft genome of Tanacetum cinerariifolium, the natural source of mosquito coil.</title>
        <authorList>
            <person name="Yamashiro T."/>
            <person name="Shiraishi A."/>
            <person name="Satake H."/>
            <person name="Nakayama K."/>
        </authorList>
    </citation>
    <scope>NUCLEOTIDE SEQUENCE</scope>
</reference>
<organism evidence="1">
    <name type="scientific">Tanacetum cinerariifolium</name>
    <name type="common">Dalmatian daisy</name>
    <name type="synonym">Chrysanthemum cinerariifolium</name>
    <dbReference type="NCBI Taxonomy" id="118510"/>
    <lineage>
        <taxon>Eukaryota</taxon>
        <taxon>Viridiplantae</taxon>
        <taxon>Streptophyta</taxon>
        <taxon>Embryophyta</taxon>
        <taxon>Tracheophyta</taxon>
        <taxon>Spermatophyta</taxon>
        <taxon>Magnoliopsida</taxon>
        <taxon>eudicotyledons</taxon>
        <taxon>Gunneridae</taxon>
        <taxon>Pentapetalae</taxon>
        <taxon>asterids</taxon>
        <taxon>campanulids</taxon>
        <taxon>Asterales</taxon>
        <taxon>Asteraceae</taxon>
        <taxon>Asteroideae</taxon>
        <taxon>Anthemideae</taxon>
        <taxon>Anthemidinae</taxon>
        <taxon>Tanacetum</taxon>
    </lineage>
</organism>
<dbReference type="EMBL" id="BKCJ010248263">
    <property type="protein sequence ID" value="GEZ16994.1"/>
    <property type="molecule type" value="Genomic_DNA"/>
</dbReference>
<evidence type="ECO:0008006" key="2">
    <source>
        <dbReference type="Google" id="ProtNLM"/>
    </source>
</evidence>
<protein>
    <recommendedName>
        <fullName evidence="2">Zinc finger, CCHC-type</fullName>
    </recommendedName>
</protein>
<dbReference type="AlphaFoldDB" id="A0A699I5T0"/>
<dbReference type="PANTHER" id="PTHR35317">
    <property type="entry name" value="OS04G0629600 PROTEIN"/>
    <property type="match status" value="1"/>
</dbReference>
<proteinExistence type="predicted"/>
<evidence type="ECO:0000313" key="1">
    <source>
        <dbReference type="EMBL" id="GEZ16994.1"/>
    </source>
</evidence>
<gene>
    <name evidence="1" type="ORF">Tci_488967</name>
</gene>